<evidence type="ECO:0000256" key="1">
    <source>
        <dbReference type="SAM" id="MobiDB-lite"/>
    </source>
</evidence>
<organism evidence="3">
    <name type="scientific">Triticum aestivum</name>
    <name type="common">Wheat</name>
    <dbReference type="NCBI Taxonomy" id="4565"/>
    <lineage>
        <taxon>Eukaryota</taxon>
        <taxon>Viridiplantae</taxon>
        <taxon>Streptophyta</taxon>
        <taxon>Embryophyta</taxon>
        <taxon>Tracheophyta</taxon>
        <taxon>Spermatophyta</taxon>
        <taxon>Magnoliopsida</taxon>
        <taxon>Liliopsida</taxon>
        <taxon>Poales</taxon>
        <taxon>Poaceae</taxon>
        <taxon>BOP clade</taxon>
        <taxon>Pooideae</taxon>
        <taxon>Triticodae</taxon>
        <taxon>Triticeae</taxon>
        <taxon>Triticinae</taxon>
        <taxon>Triticum</taxon>
    </lineage>
</organism>
<dbReference type="GeneID" id="123146886"/>
<dbReference type="Gramene" id="TraesWEE_scaffold_029594_01G000100.1">
    <property type="protein sequence ID" value="TraesWEE_scaffold_029594_01G000100.1"/>
    <property type="gene ID" value="TraesWEE_scaffold_029594_01G000100"/>
</dbReference>
<dbReference type="Gramene" id="TraesCAD_scaffold_081044_01G000100.1">
    <property type="protein sequence ID" value="TraesCAD_scaffold_081044_01G000100.1"/>
    <property type="gene ID" value="TraesCAD_scaffold_081044_01G000100"/>
</dbReference>
<dbReference type="Gramene" id="TraesJUL7A03G04057890.1">
    <property type="protein sequence ID" value="TraesJUL7A03G04057890.1"/>
    <property type="gene ID" value="TraesJUL7A03G04057890"/>
</dbReference>
<sequence length="369" mass="41538">MGPAPAFCPAASPWRRTGSNQLAPRRPAHPRPRPPPLRRRRRAHRRPLPPVAQPLGPPGRHRQIVFRDVPYRSLEAALGRLPRPPPAVRLLDVRIPQRGPEDQRADEASVKSLLCAAALLEPEKFVFEIPSDSGLIHGSLVVNLPSFQRATSIVLNLRYVFLRVPAGAEFAALETLSLSYGTVAIDRLLSCCPRLRKLCLAWVSFNKGDLTVKSASLQELLLEGHAEQIETIDIETPALKQLIISFSAPDDISVLTPMLEMLWWHCYFRVHVMFDLWRLQQVTLMTAEGQGQLRSLHIDACARLSFFHGKMDAFTEEIEKHMIVKFSVLELRLATNGHGFGALVFHLLGMNRIRRATRRLKISLENIGE</sequence>
<evidence type="ECO:0000259" key="2">
    <source>
        <dbReference type="Pfam" id="PF24758"/>
    </source>
</evidence>
<dbReference type="EnsemblPlants" id="TraesCS7A02G519400.1">
    <property type="protein sequence ID" value="TraesCS7A02G519400.1"/>
    <property type="gene ID" value="TraesCS7A02G519400"/>
</dbReference>
<dbReference type="Gramene" id="TraesNOR7A03G04064280.1">
    <property type="protein sequence ID" value="TraesNOR7A03G04064280.1"/>
    <property type="gene ID" value="TraesNOR7A03G04064280"/>
</dbReference>
<dbReference type="OMA" id="SLHIDAC"/>
<keyword evidence="4" id="KW-1185">Reference proteome</keyword>
<dbReference type="Gramene" id="TraesCS7A02G519400.1">
    <property type="protein sequence ID" value="TraesCS7A02G519400.1"/>
    <property type="gene ID" value="TraesCS7A02G519400"/>
</dbReference>
<dbReference type="SUPFAM" id="SSF52047">
    <property type="entry name" value="RNI-like"/>
    <property type="match status" value="1"/>
</dbReference>
<dbReference type="PANTHER" id="PTHR34709:SF81">
    <property type="entry name" value="F-BOX DOMAIN-CONTAINING PROTEIN"/>
    <property type="match status" value="1"/>
</dbReference>
<feature type="domain" description="F-box/LRR-repeat protein 15/At3g58940/PEG3-like LRR" evidence="2">
    <location>
        <begin position="146"/>
        <end position="245"/>
    </location>
</feature>
<dbReference type="Gramene" id="TraesCS7A03G1263200.1">
    <property type="protein sequence ID" value="TraesCS7A03G1263200.1.CDS"/>
    <property type="gene ID" value="TraesCS7A03G1263200"/>
</dbReference>
<name>A0A3B6RS52_WHEAT</name>
<dbReference type="Gramene" id="TraesARI7A03G03996250.1">
    <property type="protein sequence ID" value="TraesARI7A03G03996250.1"/>
    <property type="gene ID" value="TraesARI7A03G03996250"/>
</dbReference>
<dbReference type="Gramene" id="TraesROB_scaffold_043411_01G000100.1">
    <property type="protein sequence ID" value="TraesROB_scaffold_043411_01G000100.1"/>
    <property type="gene ID" value="TraesROB_scaffold_043411_01G000100"/>
</dbReference>
<dbReference type="OrthoDB" id="690108at2759"/>
<reference evidence="3" key="1">
    <citation type="submission" date="2018-08" db="EMBL/GenBank/DDBJ databases">
        <authorList>
            <person name="Rossello M."/>
        </authorList>
    </citation>
    <scope>NUCLEOTIDE SEQUENCE [LARGE SCALE GENOMIC DNA]</scope>
    <source>
        <strain evidence="3">cv. Chinese Spring</strain>
    </source>
</reference>
<dbReference type="Gramene" id="TraesMAC7A03G04018430.1">
    <property type="protein sequence ID" value="TraesMAC7A03G04018430.1"/>
    <property type="gene ID" value="TraesMAC7A03G04018430"/>
</dbReference>
<proteinExistence type="predicted"/>
<accession>A0A3B6RS52</accession>
<dbReference type="RefSeq" id="XP_044422089.1">
    <property type="nucleotide sequence ID" value="XM_044566154.1"/>
</dbReference>
<feature type="compositionally biased region" description="Basic residues" evidence="1">
    <location>
        <begin position="26"/>
        <end position="47"/>
    </location>
</feature>
<dbReference type="InterPro" id="IPR055411">
    <property type="entry name" value="LRR_FXL15/At3g58940/PEG3-like"/>
</dbReference>
<protein>
    <recommendedName>
        <fullName evidence="2">F-box/LRR-repeat protein 15/At3g58940/PEG3-like LRR domain-containing protein</fullName>
    </recommendedName>
</protein>
<reference evidence="3" key="2">
    <citation type="submission" date="2018-10" db="UniProtKB">
        <authorList>
            <consortium name="EnsemblPlants"/>
        </authorList>
    </citation>
    <scope>IDENTIFICATION</scope>
</reference>
<feature type="region of interest" description="Disordered" evidence="1">
    <location>
        <begin position="1"/>
        <end position="60"/>
    </location>
</feature>
<dbReference type="AlphaFoldDB" id="A0A3B6RS52"/>
<evidence type="ECO:0000313" key="3">
    <source>
        <dbReference type="EnsemblPlants" id="TraesCS7A02G519400.1"/>
    </source>
</evidence>
<dbReference type="Proteomes" id="UP000019116">
    <property type="component" value="Chromosome 7A"/>
</dbReference>
<dbReference type="Pfam" id="PF24758">
    <property type="entry name" value="LRR_At5g56370"/>
    <property type="match status" value="1"/>
</dbReference>
<dbReference type="PANTHER" id="PTHR34709">
    <property type="entry name" value="OS10G0396666 PROTEIN"/>
    <property type="match status" value="1"/>
</dbReference>
<feature type="compositionally biased region" description="Pro residues" evidence="1">
    <location>
        <begin position="48"/>
        <end position="57"/>
    </location>
</feature>
<dbReference type="InterPro" id="IPR055312">
    <property type="entry name" value="FBL15-like"/>
</dbReference>
<dbReference type="Gramene" id="TraesCLE_scaffold_049833_01G000100.1">
    <property type="protein sequence ID" value="TraesCLE_scaffold_049833_01G000100.1"/>
    <property type="gene ID" value="TraesCLE_scaffold_049833_01G000100"/>
</dbReference>
<gene>
    <name evidence="3" type="primary">LOC123146886</name>
</gene>
<evidence type="ECO:0000313" key="4">
    <source>
        <dbReference type="Proteomes" id="UP000019116"/>
    </source>
</evidence>